<dbReference type="EMBL" id="MK189134">
    <property type="protein sequence ID" value="QGA74541.1"/>
    <property type="molecule type" value="Genomic_DNA"/>
</dbReference>
<accession>A0A7S5FK17</accession>
<dbReference type="Pfam" id="PF00507">
    <property type="entry name" value="Oxidored_q4"/>
    <property type="match status" value="1"/>
</dbReference>
<dbReference type="GO" id="GO:0030964">
    <property type="term" value="C:NADH dehydrogenase complex"/>
    <property type="evidence" value="ECO:0007669"/>
    <property type="project" value="TreeGrafter"/>
</dbReference>
<keyword evidence="9 11" id="KW-0496">Mitochondrion</keyword>
<comment type="subcellular location">
    <subcellularLocation>
        <location evidence="1">Membrane</location>
    </subcellularLocation>
    <subcellularLocation>
        <location evidence="9">Mitochondrion membrane</location>
        <topology evidence="9">Multi-pass membrane protein</topology>
    </subcellularLocation>
</comment>
<keyword evidence="6 9" id="KW-1133">Transmembrane helix</keyword>
<reference evidence="11" key="1">
    <citation type="submission" date="2018-11" db="EMBL/GenBank/DDBJ databases">
        <authorList>
            <person name="Xiong M."/>
            <person name="Zhang Y.-Z."/>
        </authorList>
    </citation>
    <scope>NUCLEOTIDE SEQUENCE</scope>
    <source>
        <strain evidence="10">E7-047A</strain>
        <strain evidence="11">E7-047F</strain>
    </source>
</reference>
<evidence type="ECO:0000256" key="3">
    <source>
        <dbReference type="ARBA" id="ARBA00021007"/>
    </source>
</evidence>
<keyword evidence="9" id="KW-0830">Ubiquinone</keyword>
<dbReference type="RefSeq" id="YP_009944720.1">
    <property type="nucleotide sequence ID" value="NC_051460.1"/>
</dbReference>
<dbReference type="EC" id="7.1.1.2" evidence="9"/>
<evidence type="ECO:0000256" key="2">
    <source>
        <dbReference type="ARBA" id="ARBA00008472"/>
    </source>
</evidence>
<dbReference type="PANTHER" id="PTHR11058">
    <property type="entry name" value="NADH-UBIQUINONE OXIDOREDUCTASE CHAIN 3"/>
    <property type="match status" value="1"/>
</dbReference>
<gene>
    <name evidence="11" type="primary">ND3</name>
</gene>
<organism evidence="11">
    <name type="scientific">Encyrtus rhodococcusiae</name>
    <dbReference type="NCBI Taxonomy" id="1914889"/>
    <lineage>
        <taxon>Eukaryota</taxon>
        <taxon>Metazoa</taxon>
        <taxon>Ecdysozoa</taxon>
        <taxon>Arthropoda</taxon>
        <taxon>Hexapoda</taxon>
        <taxon>Insecta</taxon>
        <taxon>Pterygota</taxon>
        <taxon>Neoptera</taxon>
        <taxon>Endopterygota</taxon>
        <taxon>Hymenoptera</taxon>
        <taxon>Apocrita</taxon>
        <taxon>Proctotrupomorpha</taxon>
        <taxon>Chalcidoidea</taxon>
        <taxon>Encyrtidae</taxon>
        <taxon>Encyrtinae</taxon>
        <taxon>Encyrtus</taxon>
    </lineage>
</organism>
<keyword evidence="5 9" id="KW-0812">Transmembrane</keyword>
<dbReference type="GO" id="GO:0008137">
    <property type="term" value="F:NADH dehydrogenase (ubiquinone) activity"/>
    <property type="evidence" value="ECO:0007669"/>
    <property type="project" value="UniProtKB-UniRule"/>
</dbReference>
<comment type="function">
    <text evidence="9">Core subunit of the mitochondrial membrane respiratory chain NADH dehydrogenase (Complex I) which catalyzes electron transfer from NADH through the respiratory chain, using ubiquinone as an electron acceptor. Essential for the catalytic activity of complex I.</text>
</comment>
<keyword evidence="9" id="KW-1278">Translocase</keyword>
<keyword evidence="7 9" id="KW-0472">Membrane</keyword>
<feature type="transmembrane region" description="Helical" evidence="9">
    <location>
        <begin position="85"/>
        <end position="107"/>
    </location>
</feature>
<dbReference type="InterPro" id="IPR000440">
    <property type="entry name" value="NADH_UbQ/plastoQ_OxRdtase_su3"/>
</dbReference>
<feature type="transmembrane region" description="Helical" evidence="9">
    <location>
        <begin position="6"/>
        <end position="25"/>
    </location>
</feature>
<keyword evidence="9" id="KW-0249">Electron transport</keyword>
<dbReference type="EMBL" id="MK189132">
    <property type="protein sequence ID" value="QGA74515.1"/>
    <property type="molecule type" value="Genomic_DNA"/>
</dbReference>
<protein>
    <recommendedName>
        <fullName evidence="3 9">NADH-ubiquinone oxidoreductase chain 3</fullName>
        <ecNumber evidence="9">7.1.1.2</ecNumber>
    </recommendedName>
</protein>
<keyword evidence="9" id="KW-0520">NAD</keyword>
<evidence type="ECO:0000256" key="7">
    <source>
        <dbReference type="ARBA" id="ARBA00023136"/>
    </source>
</evidence>
<comment type="similarity">
    <text evidence="2 9">Belongs to the complex I subunit 3 family.</text>
</comment>
<dbReference type="InterPro" id="IPR038430">
    <property type="entry name" value="NDAH_ubi_oxred_su3_sf"/>
</dbReference>
<geneLocation type="mitochondrion" evidence="11"/>
<feature type="transmembrane region" description="Helical" evidence="9">
    <location>
        <begin position="55"/>
        <end position="79"/>
    </location>
</feature>
<dbReference type="GeneID" id="60235146"/>
<keyword evidence="9" id="KW-0679">Respiratory chain</keyword>
<evidence type="ECO:0000256" key="5">
    <source>
        <dbReference type="ARBA" id="ARBA00022692"/>
    </source>
</evidence>
<name>A0A7S5FK17_9HYME</name>
<evidence type="ECO:0000313" key="11">
    <source>
        <dbReference type="EMBL" id="QGA74541.1"/>
    </source>
</evidence>
<evidence type="ECO:0000256" key="1">
    <source>
        <dbReference type="ARBA" id="ARBA00004370"/>
    </source>
</evidence>
<dbReference type="Gene3D" id="1.20.58.1610">
    <property type="entry name" value="NADH:ubiquinone/plastoquinone oxidoreductase, chain 3"/>
    <property type="match status" value="1"/>
</dbReference>
<dbReference type="PANTHER" id="PTHR11058:SF9">
    <property type="entry name" value="NADH-UBIQUINONE OXIDOREDUCTASE CHAIN 3"/>
    <property type="match status" value="1"/>
</dbReference>
<evidence type="ECO:0000256" key="6">
    <source>
        <dbReference type="ARBA" id="ARBA00022989"/>
    </source>
</evidence>
<dbReference type="AlphaFoldDB" id="A0A7S5FK17"/>
<dbReference type="GO" id="GO:0031966">
    <property type="term" value="C:mitochondrial membrane"/>
    <property type="evidence" value="ECO:0007669"/>
    <property type="project" value="UniProtKB-SubCell"/>
</dbReference>
<comment type="catalytic activity">
    <reaction evidence="8 9">
        <text>a ubiquinone + NADH + 5 H(+)(in) = a ubiquinol + NAD(+) + 4 H(+)(out)</text>
        <dbReference type="Rhea" id="RHEA:29091"/>
        <dbReference type="Rhea" id="RHEA-COMP:9565"/>
        <dbReference type="Rhea" id="RHEA-COMP:9566"/>
        <dbReference type="ChEBI" id="CHEBI:15378"/>
        <dbReference type="ChEBI" id="CHEBI:16389"/>
        <dbReference type="ChEBI" id="CHEBI:17976"/>
        <dbReference type="ChEBI" id="CHEBI:57540"/>
        <dbReference type="ChEBI" id="CHEBI:57945"/>
        <dbReference type="EC" id="7.1.1.2"/>
    </reaction>
</comment>
<evidence type="ECO:0000256" key="4">
    <source>
        <dbReference type="ARBA" id="ARBA00022448"/>
    </source>
</evidence>
<evidence type="ECO:0000256" key="9">
    <source>
        <dbReference type="RuleBase" id="RU003640"/>
    </source>
</evidence>
<evidence type="ECO:0000256" key="8">
    <source>
        <dbReference type="ARBA" id="ARBA00049551"/>
    </source>
</evidence>
<evidence type="ECO:0000313" key="10">
    <source>
        <dbReference type="EMBL" id="QGA74515.1"/>
    </source>
</evidence>
<sequence length="116" mass="13898">MLFLFILILTSAAFVFFMFFLNMFFSKKFIKNREKMTPFECGFDSMSVSRLPFSLQFYLVSIIFLIFDVEIALIMPLIYLNYLTYTFMIFTIFFILLVLLGGLYLEWLEGALMWFK</sequence>
<proteinExistence type="inferred from homology"/>
<keyword evidence="4 9" id="KW-0813">Transport</keyword>
<dbReference type="CTD" id="4537"/>